<reference evidence="1" key="1">
    <citation type="submission" date="2016-11" db="UniProtKB">
        <authorList>
            <consortium name="WormBaseParasite"/>
        </authorList>
    </citation>
    <scope>IDENTIFICATION</scope>
    <source>
        <strain evidence="1">pt0022</strain>
    </source>
</reference>
<protein>
    <submittedName>
        <fullName evidence="1">Uncharacterized protein</fullName>
    </submittedName>
</protein>
<name>A0A1I8E8R8_WUCBA</name>
<accession>A0A1I8E8R8</accession>
<sequence length="79" mass="9558">MQLFNSKLVLDMRHISVWGNDDEINSNRLKERKNDKRRQPHPFSRAKIYWVERENKDWRCCLLEVVCKPTEWNHSSSAS</sequence>
<proteinExistence type="predicted"/>
<evidence type="ECO:0000313" key="1">
    <source>
        <dbReference type="WBParaSite" id="maker-PairedContig_1032-snap-gene-0.22-mRNA-1"/>
    </source>
</evidence>
<dbReference type="WBParaSite" id="maker-PairedContig_1032-snap-gene-0.22-mRNA-1">
    <property type="protein sequence ID" value="maker-PairedContig_1032-snap-gene-0.22-mRNA-1"/>
    <property type="gene ID" value="maker-PairedContig_1032-snap-gene-0.22"/>
</dbReference>
<dbReference type="AlphaFoldDB" id="A0A1I8E8R8"/>
<organism evidence="1">
    <name type="scientific">Wuchereria bancrofti</name>
    <dbReference type="NCBI Taxonomy" id="6293"/>
    <lineage>
        <taxon>Eukaryota</taxon>
        <taxon>Metazoa</taxon>
        <taxon>Ecdysozoa</taxon>
        <taxon>Nematoda</taxon>
        <taxon>Chromadorea</taxon>
        <taxon>Rhabditida</taxon>
        <taxon>Spirurina</taxon>
        <taxon>Spiruromorpha</taxon>
        <taxon>Filarioidea</taxon>
        <taxon>Onchocercidae</taxon>
        <taxon>Wuchereria</taxon>
    </lineage>
</organism>